<sequence length="362" mass="41274">MELIHSQQNIREILATDTPLIDVRAPIEFNQGSMPAAYNLPLMSDEERSAVGTCYKQQGSQKAVELGHQLVSGEIRDRRIAAWRDACIKNPQGYICCARGGMRSHIVQQWLHETGIDYPLVNGGYKAIRQTIIESTEELLQRPTVLVGGCTGNGKTMLVRELPDGIDLEGIAHHRGSSFGRTLQPQFPQATFENYLGVQLLKKSSHTARWIFEDESKAIGANSLPEPLRHKMATASLVVVSDPFEQRLQRLKHEYFDSMTRDFLRCYGEEQGWLAYSEYLHHGLSAIRRRLGSQRALELTALLDIALIEQKKTGSTEAHFTWLCPLLNEYYDPMYNYQLDKKQERIAFRGTYSEVFEWLTTH</sequence>
<dbReference type="GO" id="GO:0002098">
    <property type="term" value="P:tRNA wobble uridine modification"/>
    <property type="evidence" value="ECO:0007669"/>
    <property type="project" value="UniProtKB-UniRule"/>
</dbReference>
<organism evidence="10 11">
    <name type="scientific">Providencia stuartii</name>
    <dbReference type="NCBI Taxonomy" id="588"/>
    <lineage>
        <taxon>Bacteria</taxon>
        <taxon>Pseudomonadati</taxon>
        <taxon>Pseudomonadota</taxon>
        <taxon>Gammaproteobacteria</taxon>
        <taxon>Enterobacterales</taxon>
        <taxon>Morganellaceae</taxon>
        <taxon>Providencia</taxon>
    </lineage>
</organism>
<dbReference type="Proteomes" id="UP000179588">
    <property type="component" value="Unassembled WGS sequence"/>
</dbReference>
<evidence type="ECO:0000313" key="11">
    <source>
        <dbReference type="Proteomes" id="UP000179588"/>
    </source>
</evidence>
<comment type="function">
    <text evidence="4 8">Involved in the post-transcriptional modification of the uridine at the wobble position (U34) of tRNA(Lys), tRNA(Glu) and tRNA(Gln). Catalyzes the conversion of 2-thiouridine (S2U-RNA) to 2-selenouridine (Se2U-RNA). Acts in a two-step process involving geranylation of 2-thiouridine (S2U) to S-geranyl-2-thiouridine (geS2U) and subsequent selenation of the latter derivative to 2-selenouridine (Se2U) in the tRNA chain.</text>
</comment>
<dbReference type="GO" id="GO:0016765">
    <property type="term" value="F:transferase activity, transferring alkyl or aryl (other than methyl) groups"/>
    <property type="evidence" value="ECO:0007669"/>
    <property type="project" value="UniProtKB-UniRule"/>
</dbReference>
<comment type="subunit">
    <text evidence="8">Monomer.</text>
</comment>
<dbReference type="InterPro" id="IPR058840">
    <property type="entry name" value="AAA_SelU"/>
</dbReference>
<dbReference type="HAMAP" id="MF_01622">
    <property type="entry name" value="tRNA_sel_U_synth"/>
    <property type="match status" value="1"/>
</dbReference>
<comment type="catalytic activity">
    <reaction evidence="8">
        <text>5-methylaminomethyl-S-(2E)-geranyl-thiouridine(34) in tRNA + selenophosphate + H(+) = 5-methylaminomethyl-2-(Se-phospho)selenouridine(34) in tRNA + (2E)-thiogeraniol</text>
        <dbReference type="Rhea" id="RHEA:60172"/>
        <dbReference type="Rhea" id="RHEA-COMP:14654"/>
        <dbReference type="Rhea" id="RHEA-COMP:15523"/>
        <dbReference type="ChEBI" id="CHEBI:15378"/>
        <dbReference type="ChEBI" id="CHEBI:16144"/>
        <dbReference type="ChEBI" id="CHEBI:140632"/>
        <dbReference type="ChEBI" id="CHEBI:143702"/>
        <dbReference type="ChEBI" id="CHEBI:143703"/>
    </reaction>
</comment>
<dbReference type="RefSeq" id="WP_070928025.1">
    <property type="nucleotide sequence ID" value="NZ_CANMXG010000004.1"/>
</dbReference>
<comment type="catalytic activity">
    <reaction evidence="8">
        <text>5-methylaminomethyl-2-thiouridine(34) in tRNA + (2E)-geranyl diphosphate = 5-methylaminomethyl-S-(2E)-geranyl-thiouridine(34) in tRNA + diphosphate</text>
        <dbReference type="Rhea" id="RHEA:14085"/>
        <dbReference type="Rhea" id="RHEA-COMP:10195"/>
        <dbReference type="Rhea" id="RHEA-COMP:14654"/>
        <dbReference type="ChEBI" id="CHEBI:33019"/>
        <dbReference type="ChEBI" id="CHEBI:58057"/>
        <dbReference type="ChEBI" id="CHEBI:74455"/>
        <dbReference type="ChEBI" id="CHEBI:140632"/>
    </reaction>
</comment>
<dbReference type="SMART" id="SM00450">
    <property type="entry name" value="RHOD"/>
    <property type="match status" value="1"/>
</dbReference>
<keyword evidence="11" id="KW-1185">Reference proteome</keyword>
<gene>
    <name evidence="8" type="primary">selU</name>
    <name evidence="10" type="ORF">A3Q29_04235</name>
</gene>
<dbReference type="NCBIfam" id="TIGR03167">
    <property type="entry name" value="tRNA_sel_U_synt"/>
    <property type="match status" value="1"/>
</dbReference>
<dbReference type="InterPro" id="IPR017582">
    <property type="entry name" value="SelU"/>
</dbReference>
<comment type="caution">
    <text evidence="10">The sequence shown here is derived from an EMBL/GenBank/DDBJ whole genome shotgun (WGS) entry which is preliminary data.</text>
</comment>
<proteinExistence type="inferred from homology"/>
<dbReference type="PANTHER" id="PTHR30401:SF0">
    <property type="entry name" value="TRNA 2-SELENOURIDINE SYNTHASE"/>
    <property type="match status" value="1"/>
</dbReference>
<dbReference type="InterPro" id="IPR001763">
    <property type="entry name" value="Rhodanese-like_dom"/>
</dbReference>
<comment type="catalytic activity">
    <reaction evidence="3">
        <text>5-methylaminomethyl-2-thiouridine(34) in tRNA + selenophosphate + (2E)-geranyl diphosphate + H2O + H(+) = 5-methylaminomethyl-2-selenouridine(34) in tRNA + (2E)-thiogeraniol + phosphate + diphosphate</text>
        <dbReference type="Rhea" id="RHEA:42716"/>
        <dbReference type="Rhea" id="RHEA-COMP:10195"/>
        <dbReference type="Rhea" id="RHEA-COMP:10196"/>
        <dbReference type="ChEBI" id="CHEBI:15377"/>
        <dbReference type="ChEBI" id="CHEBI:15378"/>
        <dbReference type="ChEBI" id="CHEBI:16144"/>
        <dbReference type="ChEBI" id="CHEBI:33019"/>
        <dbReference type="ChEBI" id="CHEBI:43474"/>
        <dbReference type="ChEBI" id="CHEBI:58057"/>
        <dbReference type="ChEBI" id="CHEBI:74455"/>
        <dbReference type="ChEBI" id="CHEBI:82743"/>
        <dbReference type="ChEBI" id="CHEBI:143703"/>
        <dbReference type="EC" id="2.9.1.3"/>
    </reaction>
    <physiologicalReaction direction="left-to-right" evidence="3">
        <dbReference type="Rhea" id="RHEA:42717"/>
    </physiologicalReaction>
</comment>
<evidence type="ECO:0000256" key="2">
    <source>
        <dbReference type="ARBA" id="ARBA00023266"/>
    </source>
</evidence>
<name>A0A1S1HR61_PROST</name>
<dbReference type="OrthoDB" id="9808735at2"/>
<evidence type="ECO:0000256" key="7">
    <source>
        <dbReference type="ARBA" id="ARBA00073823"/>
    </source>
</evidence>
<protein>
    <recommendedName>
        <fullName evidence="7 8">tRNA 2-selenouridine synthase</fullName>
        <ecNumber evidence="6 8">2.9.1.3</ecNumber>
    </recommendedName>
</protein>
<dbReference type="Gene3D" id="3.40.250.10">
    <property type="entry name" value="Rhodanese-like domain"/>
    <property type="match status" value="1"/>
</dbReference>
<comment type="similarity">
    <text evidence="5 8">Belongs to the SelU family.</text>
</comment>
<dbReference type="InterPro" id="IPR036873">
    <property type="entry name" value="Rhodanese-like_dom_sf"/>
</dbReference>
<dbReference type="AlphaFoldDB" id="A0A1S1HR61"/>
<dbReference type="EC" id="2.9.1.3" evidence="6 8"/>
<dbReference type="NCBIfam" id="NF008751">
    <property type="entry name" value="PRK11784.1-3"/>
    <property type="match status" value="1"/>
</dbReference>
<dbReference type="PROSITE" id="PS50206">
    <property type="entry name" value="RHODANESE_3"/>
    <property type="match status" value="1"/>
</dbReference>
<evidence type="ECO:0000256" key="1">
    <source>
        <dbReference type="ARBA" id="ARBA00022679"/>
    </source>
</evidence>
<evidence type="ECO:0000256" key="6">
    <source>
        <dbReference type="ARBA" id="ARBA00066463"/>
    </source>
</evidence>
<comment type="catalytic activity">
    <reaction evidence="8">
        <text>5-methylaminomethyl-2-(Se-phospho)selenouridine(34) in tRNA + H2O = 5-methylaminomethyl-2-selenouridine(34) in tRNA + phosphate</text>
        <dbReference type="Rhea" id="RHEA:60176"/>
        <dbReference type="Rhea" id="RHEA-COMP:10196"/>
        <dbReference type="Rhea" id="RHEA-COMP:15523"/>
        <dbReference type="ChEBI" id="CHEBI:15377"/>
        <dbReference type="ChEBI" id="CHEBI:43474"/>
        <dbReference type="ChEBI" id="CHEBI:82743"/>
        <dbReference type="ChEBI" id="CHEBI:143702"/>
    </reaction>
</comment>
<dbReference type="EMBL" id="LVIE01000168">
    <property type="protein sequence ID" value="OHT23891.1"/>
    <property type="molecule type" value="Genomic_DNA"/>
</dbReference>
<reference evidence="10 11" key="1">
    <citation type="submission" date="2016-03" db="EMBL/GenBank/DDBJ databases">
        <title>Genome sequence of Providencia stuartii strain, isolated from the salivary glands of larval Lucilia sericata.</title>
        <authorList>
            <person name="Yuan Y."/>
            <person name="Zhang Y."/>
            <person name="Fu S."/>
            <person name="Crippen T.L."/>
            <person name="Visi D."/>
            <person name="Benbow M.E."/>
            <person name="Allen M."/>
            <person name="Tomberlin J.K."/>
            <person name="Sze S.-H."/>
            <person name="Tarone A.M."/>
        </authorList>
    </citation>
    <scope>NUCLEOTIDE SEQUENCE [LARGE SCALE GENOMIC DNA]</scope>
    <source>
        <strain evidence="10 11">Crippen</strain>
    </source>
</reference>
<keyword evidence="2 8" id="KW-0711">Selenium</keyword>
<accession>A0A1S1HR61</accession>
<feature type="domain" description="Rhodanese" evidence="9">
    <location>
        <begin position="14"/>
        <end position="137"/>
    </location>
</feature>
<evidence type="ECO:0000256" key="3">
    <source>
        <dbReference type="ARBA" id="ARBA00050862"/>
    </source>
</evidence>
<evidence type="ECO:0000256" key="4">
    <source>
        <dbReference type="ARBA" id="ARBA00055294"/>
    </source>
</evidence>
<evidence type="ECO:0000256" key="5">
    <source>
        <dbReference type="ARBA" id="ARBA00060843"/>
    </source>
</evidence>
<dbReference type="Pfam" id="PF26341">
    <property type="entry name" value="AAA_SelU"/>
    <property type="match status" value="1"/>
</dbReference>
<dbReference type="SUPFAM" id="SSF52821">
    <property type="entry name" value="Rhodanese/Cell cycle control phosphatase"/>
    <property type="match status" value="1"/>
</dbReference>
<evidence type="ECO:0000256" key="8">
    <source>
        <dbReference type="HAMAP-Rule" id="MF_01622"/>
    </source>
</evidence>
<feature type="active site" description="S-selanylcysteine intermediate" evidence="8">
    <location>
        <position position="97"/>
    </location>
</feature>
<dbReference type="GO" id="GO:0043828">
    <property type="term" value="F:tRNA 2-selenouridine synthase activity"/>
    <property type="evidence" value="ECO:0007669"/>
    <property type="project" value="UniProtKB-EC"/>
</dbReference>
<keyword evidence="1 8" id="KW-0808">Transferase</keyword>
<evidence type="ECO:0000259" key="9">
    <source>
        <dbReference type="PROSITE" id="PS50206"/>
    </source>
</evidence>
<dbReference type="PANTHER" id="PTHR30401">
    <property type="entry name" value="TRNA 2-SELENOURIDINE SYNTHASE"/>
    <property type="match status" value="1"/>
</dbReference>
<dbReference type="FunFam" id="3.40.250.10:FF:000009">
    <property type="entry name" value="tRNA 2-selenouridine/geranyl-2-thiouridine synthase"/>
    <property type="match status" value="1"/>
</dbReference>
<dbReference type="NCBIfam" id="NF008749">
    <property type="entry name" value="PRK11784.1-1"/>
    <property type="match status" value="1"/>
</dbReference>
<dbReference type="CDD" id="cd01520">
    <property type="entry name" value="RHOD_YbbB"/>
    <property type="match status" value="1"/>
</dbReference>
<evidence type="ECO:0000313" key="10">
    <source>
        <dbReference type="EMBL" id="OHT23891.1"/>
    </source>
</evidence>